<evidence type="ECO:0000313" key="1">
    <source>
        <dbReference type="EMBL" id="KAA8530689.1"/>
    </source>
</evidence>
<dbReference type="AlphaFoldDB" id="A0A5J5AKH7"/>
<accession>A0A5J5AKH7</accession>
<keyword evidence="2" id="KW-1185">Reference proteome</keyword>
<organism evidence="1 2">
    <name type="scientific">Nyssa sinensis</name>
    <dbReference type="NCBI Taxonomy" id="561372"/>
    <lineage>
        <taxon>Eukaryota</taxon>
        <taxon>Viridiplantae</taxon>
        <taxon>Streptophyta</taxon>
        <taxon>Embryophyta</taxon>
        <taxon>Tracheophyta</taxon>
        <taxon>Spermatophyta</taxon>
        <taxon>Magnoliopsida</taxon>
        <taxon>eudicotyledons</taxon>
        <taxon>Gunneridae</taxon>
        <taxon>Pentapetalae</taxon>
        <taxon>asterids</taxon>
        <taxon>Cornales</taxon>
        <taxon>Nyssaceae</taxon>
        <taxon>Nyssa</taxon>
    </lineage>
</organism>
<evidence type="ECO:0000313" key="2">
    <source>
        <dbReference type="Proteomes" id="UP000325577"/>
    </source>
</evidence>
<dbReference type="EMBL" id="CM018043">
    <property type="protein sequence ID" value="KAA8530689.1"/>
    <property type="molecule type" value="Genomic_DNA"/>
</dbReference>
<dbReference type="Proteomes" id="UP000325577">
    <property type="component" value="Linkage Group LG2"/>
</dbReference>
<name>A0A5J5AKH7_9ASTE</name>
<sequence length="131" mass="15179">MVKERFAKYKCLLAANLDSHWPGLGDGVQVDELKPEKVPESLPTSAMVPGTGAYNDVTYLYNNVQLGFPELQVVELAVLTIIDSKHFVKEWPYRDEEDELLRFICQAKEWPFRYEEDELLRFHLLGNAEFD</sequence>
<gene>
    <name evidence="1" type="ORF">F0562_005377</name>
</gene>
<reference evidence="1 2" key="1">
    <citation type="submission" date="2019-09" db="EMBL/GenBank/DDBJ databases">
        <title>A chromosome-level genome assembly of the Chinese tupelo Nyssa sinensis.</title>
        <authorList>
            <person name="Yang X."/>
            <person name="Kang M."/>
            <person name="Yang Y."/>
            <person name="Xiong H."/>
            <person name="Wang M."/>
            <person name="Zhang Z."/>
            <person name="Wang Z."/>
            <person name="Wu H."/>
            <person name="Ma T."/>
            <person name="Liu J."/>
            <person name="Xi Z."/>
        </authorList>
    </citation>
    <scope>NUCLEOTIDE SEQUENCE [LARGE SCALE GENOMIC DNA]</scope>
    <source>
        <strain evidence="1">J267</strain>
        <tissue evidence="1">Leaf</tissue>
    </source>
</reference>
<dbReference type="OrthoDB" id="1825643at2759"/>
<protein>
    <submittedName>
        <fullName evidence="1">Uncharacterized protein</fullName>
    </submittedName>
</protein>
<proteinExistence type="predicted"/>